<evidence type="ECO:0000313" key="3">
    <source>
        <dbReference type="EMBL" id="KOO25102.1"/>
    </source>
</evidence>
<gene>
    <name evidence="3" type="ORF">Ctob_002408</name>
</gene>
<organism evidence="3 4">
    <name type="scientific">Chrysochromulina tobinii</name>
    <dbReference type="NCBI Taxonomy" id="1460289"/>
    <lineage>
        <taxon>Eukaryota</taxon>
        <taxon>Haptista</taxon>
        <taxon>Haptophyta</taxon>
        <taxon>Prymnesiophyceae</taxon>
        <taxon>Prymnesiales</taxon>
        <taxon>Chrysochromulinaceae</taxon>
        <taxon>Chrysochromulina</taxon>
    </lineage>
</organism>
<dbReference type="EMBL" id="JWZX01003019">
    <property type="protein sequence ID" value="KOO25102.1"/>
    <property type="molecule type" value="Genomic_DNA"/>
</dbReference>
<dbReference type="AlphaFoldDB" id="A0A0M0JFG0"/>
<feature type="coiled-coil region" evidence="1">
    <location>
        <begin position="50"/>
        <end position="125"/>
    </location>
</feature>
<protein>
    <submittedName>
        <fullName evidence="3">Uncharacterized protein</fullName>
    </submittedName>
</protein>
<evidence type="ECO:0000256" key="2">
    <source>
        <dbReference type="SAM" id="MobiDB-lite"/>
    </source>
</evidence>
<sequence length="166" mass="18230">MIFIGGDGQRRDEFGKPSEALEKLISPRDDTSGGVSTNAEVGQSGGGTDVRKLQAEAEAKANKAEAKAIEAKAMRARVGELQAQLTNGTITPEGRKELERYEVQLKELNEALKELNEAADEAALGVQMAAHTDSTIVSNTQTVSWRYSVWRALHQYLCHWFPNENE</sequence>
<keyword evidence="4" id="KW-1185">Reference proteome</keyword>
<comment type="caution">
    <text evidence="3">The sequence shown here is derived from an EMBL/GenBank/DDBJ whole genome shotgun (WGS) entry which is preliminary data.</text>
</comment>
<reference evidence="4" key="1">
    <citation type="journal article" date="2015" name="PLoS Genet.">
        <title>Genome Sequence and Transcriptome Analyses of Chrysochromulina tobin: Metabolic Tools for Enhanced Algal Fitness in the Prominent Order Prymnesiales (Haptophyceae).</title>
        <authorList>
            <person name="Hovde B.T."/>
            <person name="Deodato C.R."/>
            <person name="Hunsperger H.M."/>
            <person name="Ryken S.A."/>
            <person name="Yost W."/>
            <person name="Jha R.K."/>
            <person name="Patterson J."/>
            <person name="Monnat R.J. Jr."/>
            <person name="Barlow S.B."/>
            <person name="Starkenburg S.R."/>
            <person name="Cattolico R.A."/>
        </authorList>
    </citation>
    <scope>NUCLEOTIDE SEQUENCE</scope>
    <source>
        <strain evidence="4">CCMP291</strain>
    </source>
</reference>
<name>A0A0M0JFG0_9EUKA</name>
<feature type="region of interest" description="Disordered" evidence="2">
    <location>
        <begin position="24"/>
        <end position="49"/>
    </location>
</feature>
<dbReference type="Proteomes" id="UP000037460">
    <property type="component" value="Unassembled WGS sequence"/>
</dbReference>
<keyword evidence="1" id="KW-0175">Coiled coil</keyword>
<evidence type="ECO:0000313" key="4">
    <source>
        <dbReference type="Proteomes" id="UP000037460"/>
    </source>
</evidence>
<evidence type="ECO:0000256" key="1">
    <source>
        <dbReference type="SAM" id="Coils"/>
    </source>
</evidence>
<proteinExistence type="predicted"/>
<accession>A0A0M0JFG0</accession>